<protein>
    <submittedName>
        <fullName evidence="2">Uncharacterized protein</fullName>
    </submittedName>
</protein>
<organism evidence="2 3">
    <name type="scientific">Candidatus Viadribacter manganicus</name>
    <dbReference type="NCBI Taxonomy" id="1759059"/>
    <lineage>
        <taxon>Bacteria</taxon>
        <taxon>Pseudomonadati</taxon>
        <taxon>Pseudomonadota</taxon>
        <taxon>Alphaproteobacteria</taxon>
        <taxon>Hyphomonadales</taxon>
        <taxon>Hyphomonadaceae</taxon>
        <taxon>Candidatus Viadribacter</taxon>
    </lineage>
</organism>
<feature type="signal peptide" evidence="1">
    <location>
        <begin position="1"/>
        <end position="22"/>
    </location>
</feature>
<sequence length="157" mass="16563">MKKFVVAAVLALSVSAGAIAYAQVKDEPIVEGARGAPMDSSAPIPYARNLGPQSEVNTDDARSLASDQAVGDARRYYRAQCNQYESPGFCDCVTAGVAQALMPEEVRIAGRTIGERINAQGDAAIFSQSDATAAMSSAERIEQIEGHYADACAQFRG</sequence>
<accession>A0A1B1AJC7</accession>
<proteinExistence type="predicted"/>
<gene>
    <name evidence="2" type="ORF">ATE48_12450</name>
</gene>
<keyword evidence="3" id="KW-1185">Reference proteome</keyword>
<feature type="chain" id="PRO_5008518890" evidence="1">
    <location>
        <begin position="23"/>
        <end position="157"/>
    </location>
</feature>
<name>A0A1B1AJC7_9PROT</name>
<evidence type="ECO:0000313" key="2">
    <source>
        <dbReference type="EMBL" id="ANP46669.1"/>
    </source>
</evidence>
<dbReference type="RefSeq" id="WP_066771990.1">
    <property type="nucleotide sequence ID" value="NZ_CP013244.1"/>
</dbReference>
<dbReference type="STRING" id="1759059.ATE48_12450"/>
<reference evidence="2 3" key="1">
    <citation type="submission" date="2015-11" db="EMBL/GenBank/DDBJ databases">
        <title>Whole-Genome Sequence of Candidatus Oderbacter manganicum from the National Park Lower Oder Valley, Germany.</title>
        <authorList>
            <person name="Braun B."/>
            <person name="Liere K."/>
            <person name="Szewzyk U."/>
        </authorList>
    </citation>
    <scope>NUCLEOTIDE SEQUENCE [LARGE SCALE GENOMIC DNA]</scope>
    <source>
        <strain evidence="2 3">OTSz_A_272</strain>
    </source>
</reference>
<keyword evidence="1" id="KW-0732">Signal</keyword>
<dbReference type="EMBL" id="CP013244">
    <property type="protein sequence ID" value="ANP46669.1"/>
    <property type="molecule type" value="Genomic_DNA"/>
</dbReference>
<evidence type="ECO:0000313" key="3">
    <source>
        <dbReference type="Proteomes" id="UP000092498"/>
    </source>
</evidence>
<dbReference type="Proteomes" id="UP000092498">
    <property type="component" value="Chromosome"/>
</dbReference>
<evidence type="ECO:0000256" key="1">
    <source>
        <dbReference type="SAM" id="SignalP"/>
    </source>
</evidence>
<dbReference type="InParanoid" id="A0A1B1AJC7"/>
<dbReference type="KEGG" id="cbot:ATE48_12450"/>
<dbReference type="AlphaFoldDB" id="A0A1B1AJC7"/>